<evidence type="ECO:0000313" key="1">
    <source>
        <dbReference type="EMBL" id="PCD76117.1"/>
    </source>
</evidence>
<reference evidence="1 2" key="1">
    <citation type="submission" date="2017-09" db="EMBL/GenBank/DDBJ databases">
        <title>A multilocus sequence analysis scheme for characterization of bacteria in the genus Thioclava.</title>
        <authorList>
            <person name="Liu Y."/>
            <person name="Shao Z."/>
        </authorList>
    </citation>
    <scope>NUCLEOTIDE SEQUENCE [LARGE SCALE GENOMIC DNA]</scope>
    <source>
        <strain evidence="1 2">CAU 1312</strain>
    </source>
</reference>
<evidence type="ECO:0000313" key="2">
    <source>
        <dbReference type="Proteomes" id="UP000243507"/>
    </source>
</evidence>
<organism evidence="1 2">
    <name type="scientific">Pseudothioclava arenosa</name>
    <dbReference type="NCBI Taxonomy" id="1795308"/>
    <lineage>
        <taxon>Bacteria</taxon>
        <taxon>Pseudomonadati</taxon>
        <taxon>Pseudomonadota</taxon>
        <taxon>Alphaproteobacteria</taxon>
        <taxon>Rhodobacterales</taxon>
        <taxon>Paracoccaceae</taxon>
        <taxon>Pseudothioclava</taxon>
    </lineage>
</organism>
<keyword evidence="2" id="KW-1185">Reference proteome</keyword>
<dbReference type="EMBL" id="NTJD01000007">
    <property type="protein sequence ID" value="PCD76117.1"/>
    <property type="molecule type" value="Genomic_DNA"/>
</dbReference>
<accession>A0A2A4CNT1</accession>
<dbReference type="Proteomes" id="UP000243507">
    <property type="component" value="Unassembled WGS sequence"/>
</dbReference>
<dbReference type="AlphaFoldDB" id="A0A2A4CNT1"/>
<protein>
    <submittedName>
        <fullName evidence="1">Uncharacterized protein</fullName>
    </submittedName>
</protein>
<name>A0A2A4CNT1_9RHOB</name>
<sequence length="75" mass="8033">MIIEGIDFTVFLKDGQAEVIRHGYLSRAERDRVPPLMIRAAETAAGCAVAGPARGLWASPSLPGDTGEARFKMSC</sequence>
<gene>
    <name evidence="1" type="ORF">CLN94_09770</name>
</gene>
<comment type="caution">
    <text evidence="1">The sequence shown here is derived from an EMBL/GenBank/DDBJ whole genome shotgun (WGS) entry which is preliminary data.</text>
</comment>
<proteinExistence type="predicted"/>